<dbReference type="STRING" id="765915.A0A1Y2HB76"/>
<evidence type="ECO:0000256" key="2">
    <source>
        <dbReference type="ARBA" id="ARBA00023002"/>
    </source>
</evidence>
<evidence type="ECO:0000256" key="1">
    <source>
        <dbReference type="ARBA" id="ARBA00009219"/>
    </source>
</evidence>
<dbReference type="Proteomes" id="UP000193411">
    <property type="component" value="Unassembled WGS sequence"/>
</dbReference>
<dbReference type="InterPro" id="IPR002225">
    <property type="entry name" value="3Beta_OHSteriod_DH/Estase"/>
</dbReference>
<comment type="similarity">
    <text evidence="1">Belongs to the 3-beta-HSD family.</text>
</comment>
<evidence type="ECO:0000313" key="5">
    <source>
        <dbReference type="Proteomes" id="UP000193411"/>
    </source>
</evidence>
<dbReference type="GO" id="GO:0016616">
    <property type="term" value="F:oxidoreductase activity, acting on the CH-OH group of donors, NAD or NADP as acceptor"/>
    <property type="evidence" value="ECO:0007669"/>
    <property type="project" value="InterPro"/>
</dbReference>
<accession>A0A1Y2HB76</accession>
<keyword evidence="5" id="KW-1185">Reference proteome</keyword>
<dbReference type="InterPro" id="IPR036291">
    <property type="entry name" value="NAD(P)-bd_dom_sf"/>
</dbReference>
<dbReference type="InterPro" id="IPR050177">
    <property type="entry name" value="Lipid_A_modif_metabolic_enz"/>
</dbReference>
<evidence type="ECO:0000313" key="4">
    <source>
        <dbReference type="EMBL" id="ORZ31838.1"/>
    </source>
</evidence>
<protein>
    <submittedName>
        <fullName evidence="4">3-beta hydroxysteroid dehydrogenase/isomerase family-domain-containing protein</fullName>
    </submittedName>
</protein>
<feature type="domain" description="3-beta hydroxysteroid dehydrogenase/isomerase" evidence="3">
    <location>
        <begin position="12"/>
        <end position="267"/>
    </location>
</feature>
<reference evidence="4 5" key="1">
    <citation type="submission" date="2016-07" db="EMBL/GenBank/DDBJ databases">
        <title>Pervasive Adenine N6-methylation of Active Genes in Fungi.</title>
        <authorList>
            <consortium name="DOE Joint Genome Institute"/>
            <person name="Mondo S.J."/>
            <person name="Dannebaum R.O."/>
            <person name="Kuo R.C."/>
            <person name="Labutti K."/>
            <person name="Haridas S."/>
            <person name="Kuo A."/>
            <person name="Salamov A."/>
            <person name="Ahrendt S.R."/>
            <person name="Lipzen A."/>
            <person name="Sullivan W."/>
            <person name="Andreopoulos W.B."/>
            <person name="Clum A."/>
            <person name="Lindquist E."/>
            <person name="Daum C."/>
            <person name="Ramamoorthy G.K."/>
            <person name="Gryganskyi A."/>
            <person name="Culley D."/>
            <person name="Magnuson J.K."/>
            <person name="James T.Y."/>
            <person name="O'Malley M.A."/>
            <person name="Stajich J.E."/>
            <person name="Spatafora J.W."/>
            <person name="Visel A."/>
            <person name="Grigoriev I.V."/>
        </authorList>
    </citation>
    <scope>NUCLEOTIDE SEQUENCE [LARGE SCALE GENOMIC DNA]</scope>
    <source>
        <strain evidence="4 5">PL171</strain>
    </source>
</reference>
<sequence length="399" mass="43439">MAALQSVSHPVLVVGGDGFLGSHVVEYLLACSPPSTSVHILDIAQRSPPRPRVQFHVGTLLDHDALVRVLQDNKIATVIHTASPPHGKSREFMWSVNVDGTKNLVQACLKAGVTKFVFTSSSSVVFEGQDLINVNEDMMYAQRHLDAYTETKAIAEDLVLKSNNLPTTRADSAPLLTVALRPSAIYGPRDAQQLPRLVDNIVAGKSHVAIGDGINKSDFTYVENIAYAHVLAAAKLGGAPGVAGNAFFITDDNPIPFWNLNKCLVRTMFPASDPRVDRASTLLLPRWLMLGVAYLLSAIAWVLRPARVKWEPLLHPTRVVLATATRTFDISKAKTVLGYRPLFTMEEGMTRSVEWIKSDARWASRRDFAGEDAAVLETNLGDKPMAQAVEGGANKAKAE</sequence>
<dbReference type="OrthoDB" id="10058185at2759"/>
<dbReference type="EMBL" id="MCFL01000054">
    <property type="protein sequence ID" value="ORZ31838.1"/>
    <property type="molecule type" value="Genomic_DNA"/>
</dbReference>
<dbReference type="GO" id="GO:0016853">
    <property type="term" value="F:isomerase activity"/>
    <property type="evidence" value="ECO:0007669"/>
    <property type="project" value="UniProtKB-KW"/>
</dbReference>
<keyword evidence="2" id="KW-0560">Oxidoreductase</keyword>
<dbReference type="AlphaFoldDB" id="A0A1Y2HB76"/>
<name>A0A1Y2HB76_9FUNG</name>
<dbReference type="PANTHER" id="PTHR43245">
    <property type="entry name" value="BIFUNCTIONAL POLYMYXIN RESISTANCE PROTEIN ARNA"/>
    <property type="match status" value="1"/>
</dbReference>
<proteinExistence type="inferred from homology"/>
<evidence type="ECO:0000259" key="3">
    <source>
        <dbReference type="Pfam" id="PF01073"/>
    </source>
</evidence>
<dbReference type="GO" id="GO:0006694">
    <property type="term" value="P:steroid biosynthetic process"/>
    <property type="evidence" value="ECO:0007669"/>
    <property type="project" value="InterPro"/>
</dbReference>
<gene>
    <name evidence="4" type="ORF">BCR44DRAFT_1480259</name>
</gene>
<dbReference type="Gene3D" id="3.40.50.720">
    <property type="entry name" value="NAD(P)-binding Rossmann-like Domain"/>
    <property type="match status" value="1"/>
</dbReference>
<dbReference type="Pfam" id="PF01073">
    <property type="entry name" value="3Beta_HSD"/>
    <property type="match status" value="1"/>
</dbReference>
<comment type="caution">
    <text evidence="4">The sequence shown here is derived from an EMBL/GenBank/DDBJ whole genome shotgun (WGS) entry which is preliminary data.</text>
</comment>
<dbReference type="SUPFAM" id="SSF51735">
    <property type="entry name" value="NAD(P)-binding Rossmann-fold domains"/>
    <property type="match status" value="1"/>
</dbReference>
<keyword evidence="4" id="KW-0413">Isomerase</keyword>
<organism evidence="4 5">
    <name type="scientific">Catenaria anguillulae PL171</name>
    <dbReference type="NCBI Taxonomy" id="765915"/>
    <lineage>
        <taxon>Eukaryota</taxon>
        <taxon>Fungi</taxon>
        <taxon>Fungi incertae sedis</taxon>
        <taxon>Blastocladiomycota</taxon>
        <taxon>Blastocladiomycetes</taxon>
        <taxon>Blastocladiales</taxon>
        <taxon>Catenariaceae</taxon>
        <taxon>Catenaria</taxon>
    </lineage>
</organism>
<dbReference type="PANTHER" id="PTHR43245:SF51">
    <property type="entry name" value="SHORT CHAIN DEHYDROGENASE_REDUCTASE FAMILY 42E, MEMBER 2"/>
    <property type="match status" value="1"/>
</dbReference>